<accession>A0A8J2NT43</accession>
<gene>
    <name evidence="1" type="ORF">AFUS01_LOCUS9439</name>
</gene>
<proteinExistence type="predicted"/>
<feature type="non-terminal residue" evidence="1">
    <location>
        <position position="1"/>
    </location>
</feature>
<dbReference type="EMBL" id="CAJVCH010067800">
    <property type="protein sequence ID" value="CAG7720153.1"/>
    <property type="molecule type" value="Genomic_DNA"/>
</dbReference>
<organism evidence="1 2">
    <name type="scientific">Allacma fusca</name>
    <dbReference type="NCBI Taxonomy" id="39272"/>
    <lineage>
        <taxon>Eukaryota</taxon>
        <taxon>Metazoa</taxon>
        <taxon>Ecdysozoa</taxon>
        <taxon>Arthropoda</taxon>
        <taxon>Hexapoda</taxon>
        <taxon>Collembola</taxon>
        <taxon>Symphypleona</taxon>
        <taxon>Sminthuridae</taxon>
        <taxon>Allacma</taxon>
    </lineage>
</organism>
<reference evidence="1" key="1">
    <citation type="submission" date="2021-06" db="EMBL/GenBank/DDBJ databases">
        <authorList>
            <person name="Hodson N. C."/>
            <person name="Mongue J. A."/>
            <person name="Jaron S. K."/>
        </authorList>
    </citation>
    <scope>NUCLEOTIDE SEQUENCE</scope>
</reference>
<dbReference type="Proteomes" id="UP000708208">
    <property type="component" value="Unassembled WGS sequence"/>
</dbReference>
<evidence type="ECO:0000313" key="2">
    <source>
        <dbReference type="Proteomes" id="UP000708208"/>
    </source>
</evidence>
<comment type="caution">
    <text evidence="1">The sequence shown here is derived from an EMBL/GenBank/DDBJ whole genome shotgun (WGS) entry which is preliminary data.</text>
</comment>
<dbReference type="AlphaFoldDB" id="A0A8J2NT43"/>
<sequence length="46" mass="5187">IQTISGFTLPLIVDKVDTVRESVLSVAKRLLQPCNLKTTWKLVMCQ</sequence>
<keyword evidence="2" id="KW-1185">Reference proteome</keyword>
<name>A0A8J2NT43_9HEXA</name>
<protein>
    <submittedName>
        <fullName evidence="1">Uncharacterized protein</fullName>
    </submittedName>
</protein>
<evidence type="ECO:0000313" key="1">
    <source>
        <dbReference type="EMBL" id="CAG7720153.1"/>
    </source>
</evidence>